<accession>A0ABQ5T648</accession>
<reference evidence="1" key="2">
    <citation type="submission" date="2023-01" db="EMBL/GenBank/DDBJ databases">
        <authorList>
            <person name="Sun Q."/>
            <person name="Evtushenko L."/>
        </authorList>
    </citation>
    <scope>NUCLEOTIDE SEQUENCE</scope>
    <source>
        <strain evidence="1">VKM B-1499</strain>
    </source>
</reference>
<dbReference type="Proteomes" id="UP001143509">
    <property type="component" value="Unassembled WGS sequence"/>
</dbReference>
<evidence type="ECO:0000313" key="1">
    <source>
        <dbReference type="EMBL" id="GLK47637.1"/>
    </source>
</evidence>
<sequence>MRASKDISMRNRLNKASGRNDAWFAAACIAAIAGLGLCSEAKAQDVSANVALTSDYVFRGVSQTQEDPAISAGVDLTRNGFYAGGWASNVDFGDDTDAEVDLYAGYRPEWAGYALDFGVVGYLYAGQPDGADYDYAELKAAASRAVGQTPFGLATLGAAVYYSPDFFGASEDEATYAEINGAVSPADKWTVSGAVGRQWVSSDLDYTTWNLGAAYQLTDTLAVDLRYHDTDQHDFGDIYGARAVTTLKASF</sequence>
<dbReference type="InterPro" id="IPR010239">
    <property type="entry name" value="CHP02001"/>
</dbReference>
<name>A0ABQ5T648_9CAUL</name>
<comment type="caution">
    <text evidence="1">The sequence shown here is derived from an EMBL/GenBank/DDBJ whole genome shotgun (WGS) entry which is preliminary data.</text>
</comment>
<keyword evidence="2" id="KW-1185">Reference proteome</keyword>
<dbReference type="SUPFAM" id="SSF56935">
    <property type="entry name" value="Porins"/>
    <property type="match status" value="1"/>
</dbReference>
<protein>
    <recommendedName>
        <fullName evidence="3">Porin</fullName>
    </recommendedName>
</protein>
<dbReference type="Pfam" id="PF09694">
    <property type="entry name" value="Gcw_chp"/>
    <property type="match status" value="1"/>
</dbReference>
<organism evidence="1 2">
    <name type="scientific">Brevundimonas intermedia</name>
    <dbReference type="NCBI Taxonomy" id="74315"/>
    <lineage>
        <taxon>Bacteria</taxon>
        <taxon>Pseudomonadati</taxon>
        <taxon>Pseudomonadota</taxon>
        <taxon>Alphaproteobacteria</taxon>
        <taxon>Caulobacterales</taxon>
        <taxon>Caulobacteraceae</taxon>
        <taxon>Brevundimonas</taxon>
    </lineage>
</organism>
<dbReference type="NCBIfam" id="TIGR02001">
    <property type="entry name" value="gcw_chp"/>
    <property type="match status" value="1"/>
</dbReference>
<reference evidence="1" key="1">
    <citation type="journal article" date="2014" name="Int. J. Syst. Evol. Microbiol.">
        <title>Complete genome of a new Firmicutes species belonging to the dominant human colonic microbiota ('Ruminococcus bicirculans') reveals two chromosomes and a selective capacity to utilize plant glucans.</title>
        <authorList>
            <consortium name="NISC Comparative Sequencing Program"/>
            <person name="Wegmann U."/>
            <person name="Louis P."/>
            <person name="Goesmann A."/>
            <person name="Henrissat B."/>
            <person name="Duncan S.H."/>
            <person name="Flint H.J."/>
        </authorList>
    </citation>
    <scope>NUCLEOTIDE SEQUENCE</scope>
    <source>
        <strain evidence="1">VKM B-1499</strain>
    </source>
</reference>
<gene>
    <name evidence="1" type="ORF">GCM10017620_06100</name>
</gene>
<proteinExistence type="predicted"/>
<evidence type="ECO:0000313" key="2">
    <source>
        <dbReference type="Proteomes" id="UP001143509"/>
    </source>
</evidence>
<evidence type="ECO:0008006" key="3">
    <source>
        <dbReference type="Google" id="ProtNLM"/>
    </source>
</evidence>
<dbReference type="EMBL" id="BSFD01000002">
    <property type="protein sequence ID" value="GLK47637.1"/>
    <property type="molecule type" value="Genomic_DNA"/>
</dbReference>